<gene>
    <name evidence="2" type="ORF">GIB67_009179</name>
</gene>
<feature type="compositionally biased region" description="Low complexity" evidence="1">
    <location>
        <begin position="104"/>
        <end position="115"/>
    </location>
</feature>
<dbReference type="Pfam" id="PF14223">
    <property type="entry name" value="Retrotran_gag_2"/>
    <property type="match status" value="1"/>
</dbReference>
<reference evidence="2 3" key="1">
    <citation type="journal article" date="2020" name="IScience">
        <title>Genome Sequencing of the Endangered Kingdonia uniflora (Circaeasteraceae, Ranunculales) Reveals Potential Mechanisms of Evolutionary Specialization.</title>
        <authorList>
            <person name="Sun Y."/>
            <person name="Deng T."/>
            <person name="Zhang A."/>
            <person name="Moore M.J."/>
            <person name="Landis J.B."/>
            <person name="Lin N."/>
            <person name="Zhang H."/>
            <person name="Zhang X."/>
            <person name="Huang J."/>
            <person name="Zhang X."/>
            <person name="Sun H."/>
            <person name="Wang H."/>
        </authorList>
    </citation>
    <scope>NUCLEOTIDE SEQUENCE [LARGE SCALE GENOMIC DNA]</scope>
    <source>
        <strain evidence="2">TB1705</strain>
        <tissue evidence="2">Leaf</tissue>
    </source>
</reference>
<keyword evidence="3" id="KW-1185">Reference proteome</keyword>
<name>A0A7J7N2N6_9MAGN</name>
<sequence length="165" mass="18509">MKGNSTIDEYLRTFKNICDFLGAIGCSVLNEDKSYWLLQGLGPNYESFTTLMLGKPSIPSYQEAVASLKIHYLRTSSLHKSLMESVYVTQRGGGYNSRGRGRSFRGQGRGRFSNSYRSSTPHTHQPQNNANKVIRSSATSSVQQPSSVIFKICRRNNHTAVQCYK</sequence>
<evidence type="ECO:0000256" key="1">
    <source>
        <dbReference type="SAM" id="MobiDB-lite"/>
    </source>
</evidence>
<accession>A0A7J7N2N6</accession>
<proteinExistence type="predicted"/>
<protein>
    <submittedName>
        <fullName evidence="2">Uncharacterized protein</fullName>
    </submittedName>
</protein>
<organism evidence="2 3">
    <name type="scientific">Kingdonia uniflora</name>
    <dbReference type="NCBI Taxonomy" id="39325"/>
    <lineage>
        <taxon>Eukaryota</taxon>
        <taxon>Viridiplantae</taxon>
        <taxon>Streptophyta</taxon>
        <taxon>Embryophyta</taxon>
        <taxon>Tracheophyta</taxon>
        <taxon>Spermatophyta</taxon>
        <taxon>Magnoliopsida</taxon>
        <taxon>Ranunculales</taxon>
        <taxon>Circaeasteraceae</taxon>
        <taxon>Kingdonia</taxon>
    </lineage>
</organism>
<feature type="region of interest" description="Disordered" evidence="1">
    <location>
        <begin position="93"/>
        <end position="129"/>
    </location>
</feature>
<dbReference type="Proteomes" id="UP000541444">
    <property type="component" value="Unassembled WGS sequence"/>
</dbReference>
<dbReference type="PANTHER" id="PTHR47481:SF10">
    <property type="entry name" value="COPIA-LIKE POLYPROTEIN_RETROTRANSPOSON"/>
    <property type="match status" value="1"/>
</dbReference>
<feature type="compositionally biased region" description="Polar residues" evidence="1">
    <location>
        <begin position="116"/>
        <end position="129"/>
    </location>
</feature>
<dbReference type="EMBL" id="JACGCM010001135">
    <property type="protein sequence ID" value="KAF6161292.1"/>
    <property type="molecule type" value="Genomic_DNA"/>
</dbReference>
<evidence type="ECO:0000313" key="2">
    <source>
        <dbReference type="EMBL" id="KAF6161292.1"/>
    </source>
</evidence>
<dbReference type="PANTHER" id="PTHR47481">
    <property type="match status" value="1"/>
</dbReference>
<comment type="caution">
    <text evidence="2">The sequence shown here is derived from an EMBL/GenBank/DDBJ whole genome shotgun (WGS) entry which is preliminary data.</text>
</comment>
<evidence type="ECO:0000313" key="3">
    <source>
        <dbReference type="Proteomes" id="UP000541444"/>
    </source>
</evidence>
<dbReference type="AlphaFoldDB" id="A0A7J7N2N6"/>